<dbReference type="InterPro" id="IPR041492">
    <property type="entry name" value="HAD_2"/>
</dbReference>
<dbReference type="OrthoDB" id="9807630at2"/>
<keyword evidence="2" id="KW-1185">Reference proteome</keyword>
<organism evidence="1 2">
    <name type="scientific">Clostridium grantii DSM 8605</name>
    <dbReference type="NCBI Taxonomy" id="1121316"/>
    <lineage>
        <taxon>Bacteria</taxon>
        <taxon>Bacillati</taxon>
        <taxon>Bacillota</taxon>
        <taxon>Clostridia</taxon>
        <taxon>Eubacteriales</taxon>
        <taxon>Clostridiaceae</taxon>
        <taxon>Clostridium</taxon>
    </lineage>
</organism>
<dbReference type="SUPFAM" id="SSF56784">
    <property type="entry name" value="HAD-like"/>
    <property type="match status" value="1"/>
</dbReference>
<sequence length="219" mass="25331">MIKHIIFDLDGTLINSIGGLAYSMNKVLEKYNLPQHTQTTYKSYIGNGMKKLVERSLPHNYDTYFTLDKAHKLMISNYEKFWQEDLFVYDDIFNLLRELKEKGFTYSILTNKKETFAKEIVDKLFTACGFQGVFGEVNNMFLKPNKEAIERIVKTLKINTNECILVGDSEVDIKACQNANILSVACTWGFRDKIYLKSLSPKYLIDTPLELIEILLNLK</sequence>
<dbReference type="GO" id="GO:0008967">
    <property type="term" value="F:phosphoglycolate phosphatase activity"/>
    <property type="evidence" value="ECO:0007669"/>
    <property type="project" value="TreeGrafter"/>
</dbReference>
<dbReference type="SFLD" id="SFLDG01129">
    <property type="entry name" value="C1.5:_HAD__Beta-PGM__Phosphata"/>
    <property type="match status" value="1"/>
</dbReference>
<reference evidence="1 2" key="1">
    <citation type="submission" date="2016-11" db="EMBL/GenBank/DDBJ databases">
        <authorList>
            <person name="Jaros S."/>
            <person name="Januszkiewicz K."/>
            <person name="Wedrychowicz H."/>
        </authorList>
    </citation>
    <scope>NUCLEOTIDE SEQUENCE [LARGE SCALE GENOMIC DNA]</scope>
    <source>
        <strain evidence="1 2">DSM 8605</strain>
    </source>
</reference>
<dbReference type="PRINTS" id="PR00413">
    <property type="entry name" value="HADHALOGNASE"/>
</dbReference>
<dbReference type="AlphaFoldDB" id="A0A1M5UC23"/>
<dbReference type="PANTHER" id="PTHR43434:SF1">
    <property type="entry name" value="PHOSPHOGLYCOLATE PHOSPHATASE"/>
    <property type="match status" value="1"/>
</dbReference>
<dbReference type="InterPro" id="IPR036412">
    <property type="entry name" value="HAD-like_sf"/>
</dbReference>
<dbReference type="SFLD" id="SFLDS00003">
    <property type="entry name" value="Haloacid_Dehalogenase"/>
    <property type="match status" value="1"/>
</dbReference>
<name>A0A1M5UC23_9CLOT</name>
<dbReference type="InterPro" id="IPR006439">
    <property type="entry name" value="HAD-SF_hydro_IA"/>
</dbReference>
<dbReference type="Gene3D" id="1.10.150.240">
    <property type="entry name" value="Putative phosphatase, domain 2"/>
    <property type="match status" value="1"/>
</dbReference>
<proteinExistence type="predicted"/>
<dbReference type="Gene3D" id="3.40.50.1000">
    <property type="entry name" value="HAD superfamily/HAD-like"/>
    <property type="match status" value="1"/>
</dbReference>
<evidence type="ECO:0000313" key="1">
    <source>
        <dbReference type="EMBL" id="SHH60562.1"/>
    </source>
</evidence>
<protein>
    <submittedName>
        <fullName evidence="1">Phosphoglycolate phosphatase</fullName>
    </submittedName>
</protein>
<dbReference type="GO" id="GO:0006281">
    <property type="term" value="P:DNA repair"/>
    <property type="evidence" value="ECO:0007669"/>
    <property type="project" value="TreeGrafter"/>
</dbReference>
<dbReference type="InterPro" id="IPR023198">
    <property type="entry name" value="PGP-like_dom2"/>
</dbReference>
<dbReference type="STRING" id="1121316.SAMN02745207_01703"/>
<dbReference type="NCBIfam" id="TIGR01549">
    <property type="entry name" value="HAD-SF-IA-v1"/>
    <property type="match status" value="1"/>
</dbReference>
<gene>
    <name evidence="1" type="ORF">SAMN02745207_01703</name>
</gene>
<evidence type="ECO:0000313" key="2">
    <source>
        <dbReference type="Proteomes" id="UP000184447"/>
    </source>
</evidence>
<dbReference type="PANTHER" id="PTHR43434">
    <property type="entry name" value="PHOSPHOGLYCOLATE PHOSPHATASE"/>
    <property type="match status" value="1"/>
</dbReference>
<dbReference type="Pfam" id="PF13419">
    <property type="entry name" value="HAD_2"/>
    <property type="match status" value="1"/>
</dbReference>
<dbReference type="InterPro" id="IPR023214">
    <property type="entry name" value="HAD_sf"/>
</dbReference>
<dbReference type="GO" id="GO:0005829">
    <property type="term" value="C:cytosol"/>
    <property type="evidence" value="ECO:0007669"/>
    <property type="project" value="TreeGrafter"/>
</dbReference>
<accession>A0A1M5UC23</accession>
<dbReference type="InterPro" id="IPR050155">
    <property type="entry name" value="HAD-like_hydrolase_sf"/>
</dbReference>
<dbReference type="RefSeq" id="WP_073338005.1">
    <property type="nucleotide sequence ID" value="NZ_FQXM01000007.1"/>
</dbReference>
<dbReference type="EMBL" id="FQXM01000007">
    <property type="protein sequence ID" value="SHH60562.1"/>
    <property type="molecule type" value="Genomic_DNA"/>
</dbReference>
<dbReference type="Proteomes" id="UP000184447">
    <property type="component" value="Unassembled WGS sequence"/>
</dbReference>